<organism evidence="1 2">
    <name type="scientific">Companilactobacillus futsaii JCM 17355</name>
    <dbReference type="NCBI Taxonomy" id="1423818"/>
    <lineage>
        <taxon>Bacteria</taxon>
        <taxon>Bacillati</taxon>
        <taxon>Bacillota</taxon>
        <taxon>Bacilli</taxon>
        <taxon>Lactobacillales</taxon>
        <taxon>Lactobacillaceae</taxon>
        <taxon>Companilactobacillus</taxon>
    </lineage>
</organism>
<evidence type="ECO:0000313" key="1">
    <source>
        <dbReference type="EMBL" id="KRK90893.1"/>
    </source>
</evidence>
<dbReference type="Proteomes" id="UP000051379">
    <property type="component" value="Unassembled WGS sequence"/>
</dbReference>
<accession>A0ABR5P4B6</accession>
<gene>
    <name evidence="1" type="ORF">FC88_GL001585</name>
</gene>
<comment type="caution">
    <text evidence="1">The sequence shown here is derived from an EMBL/GenBank/DDBJ whole genome shotgun (WGS) entry which is preliminary data.</text>
</comment>
<sequence length="140" mass="16732">MTDMNEYDVFGFLNSDEINNYMNEIRGNEIDVPQIYTGTPDQGFIQNKNAPWIRITAIPGDEVTYADDKRLIEYPRVQIDFWILNYKVEELLKLEQMIYDKMFAHGFERYYKNHNRDVDMTDLQMVQGNFEYQGFSLNED</sequence>
<reference evidence="1 2" key="1">
    <citation type="journal article" date="2015" name="Genome Announc.">
        <title>Expanding the biotechnology potential of lactobacilli through comparative genomics of 213 strains and associated genera.</title>
        <authorList>
            <person name="Sun Z."/>
            <person name="Harris H.M."/>
            <person name="McCann A."/>
            <person name="Guo C."/>
            <person name="Argimon S."/>
            <person name="Zhang W."/>
            <person name="Yang X."/>
            <person name="Jeffery I.B."/>
            <person name="Cooney J.C."/>
            <person name="Kagawa T.F."/>
            <person name="Liu W."/>
            <person name="Song Y."/>
            <person name="Salvetti E."/>
            <person name="Wrobel A."/>
            <person name="Rasinkangas P."/>
            <person name="Parkhill J."/>
            <person name="Rea M.C."/>
            <person name="O'Sullivan O."/>
            <person name="Ritari J."/>
            <person name="Douillard F.P."/>
            <person name="Paul Ross R."/>
            <person name="Yang R."/>
            <person name="Briner A.E."/>
            <person name="Felis G.E."/>
            <person name="de Vos W.M."/>
            <person name="Barrangou R."/>
            <person name="Klaenhammer T.R."/>
            <person name="Caufield P.W."/>
            <person name="Cui Y."/>
            <person name="Zhang H."/>
            <person name="O'Toole P.W."/>
        </authorList>
    </citation>
    <scope>NUCLEOTIDE SEQUENCE [LARGE SCALE GENOMIC DNA]</scope>
    <source>
        <strain evidence="1 2">JCM 17355</strain>
    </source>
</reference>
<evidence type="ECO:0000313" key="2">
    <source>
        <dbReference type="Proteomes" id="UP000051379"/>
    </source>
</evidence>
<protein>
    <submittedName>
        <fullName evidence="1">Phage protein</fullName>
    </submittedName>
</protein>
<name>A0ABR5P4B6_9LACO</name>
<proteinExistence type="predicted"/>
<keyword evidence="2" id="KW-1185">Reference proteome</keyword>
<dbReference type="EMBL" id="AZDO01000139">
    <property type="protein sequence ID" value="KRK90893.1"/>
    <property type="molecule type" value="Genomic_DNA"/>
</dbReference>